<evidence type="ECO:0000313" key="2">
    <source>
        <dbReference type="EMBL" id="EME38099.1"/>
    </source>
</evidence>
<gene>
    <name evidence="2" type="ORF">DOTSEDRAFT_39634</name>
</gene>
<dbReference type="AlphaFoldDB" id="M2YHU1"/>
<reference evidence="3" key="1">
    <citation type="journal article" date="2012" name="PLoS Genet.">
        <title>The genomes of the fungal plant pathogens Cladosporium fulvum and Dothistroma septosporum reveal adaptation to different hosts and lifestyles but also signatures of common ancestry.</title>
        <authorList>
            <person name="de Wit P.J.G.M."/>
            <person name="van der Burgt A."/>
            <person name="Oekmen B."/>
            <person name="Stergiopoulos I."/>
            <person name="Abd-Elsalam K.A."/>
            <person name="Aerts A.L."/>
            <person name="Bahkali A.H."/>
            <person name="Beenen H.G."/>
            <person name="Chettri P."/>
            <person name="Cox M.P."/>
            <person name="Datema E."/>
            <person name="de Vries R.P."/>
            <person name="Dhillon B."/>
            <person name="Ganley A.R."/>
            <person name="Griffiths S.A."/>
            <person name="Guo Y."/>
            <person name="Hamelin R.C."/>
            <person name="Henrissat B."/>
            <person name="Kabir M.S."/>
            <person name="Jashni M.K."/>
            <person name="Kema G."/>
            <person name="Klaubauf S."/>
            <person name="Lapidus A."/>
            <person name="Levasseur A."/>
            <person name="Lindquist E."/>
            <person name="Mehrabi R."/>
            <person name="Ohm R.A."/>
            <person name="Owen T.J."/>
            <person name="Salamov A."/>
            <person name="Schwelm A."/>
            <person name="Schijlen E."/>
            <person name="Sun H."/>
            <person name="van den Burg H.A."/>
            <person name="van Ham R.C.H.J."/>
            <person name="Zhang S."/>
            <person name="Goodwin S.B."/>
            <person name="Grigoriev I.V."/>
            <person name="Collemare J."/>
            <person name="Bradshaw R.E."/>
        </authorList>
    </citation>
    <scope>NUCLEOTIDE SEQUENCE [LARGE SCALE GENOMIC DNA]</scope>
    <source>
        <strain evidence="3">NZE10 / CBS 128990</strain>
    </source>
</reference>
<proteinExistence type="predicted"/>
<dbReference type="EMBL" id="KB446548">
    <property type="protein sequence ID" value="EME38099.1"/>
    <property type="molecule type" value="Genomic_DNA"/>
</dbReference>
<organism evidence="2 3">
    <name type="scientific">Dothistroma septosporum (strain NZE10 / CBS 128990)</name>
    <name type="common">Red band needle blight fungus</name>
    <name type="synonym">Mycosphaerella pini</name>
    <dbReference type="NCBI Taxonomy" id="675120"/>
    <lineage>
        <taxon>Eukaryota</taxon>
        <taxon>Fungi</taxon>
        <taxon>Dikarya</taxon>
        <taxon>Ascomycota</taxon>
        <taxon>Pezizomycotina</taxon>
        <taxon>Dothideomycetes</taxon>
        <taxon>Dothideomycetidae</taxon>
        <taxon>Mycosphaerellales</taxon>
        <taxon>Mycosphaerellaceae</taxon>
        <taxon>Dothistroma</taxon>
    </lineage>
</organism>
<protein>
    <submittedName>
        <fullName evidence="2">Uncharacterized protein</fullName>
    </submittedName>
</protein>
<keyword evidence="3" id="KW-1185">Reference proteome</keyword>
<name>M2YHU1_DOTSN</name>
<evidence type="ECO:0000256" key="1">
    <source>
        <dbReference type="SAM" id="MobiDB-lite"/>
    </source>
</evidence>
<dbReference type="HOGENOM" id="CLU_915346_0_0_1"/>
<accession>M2YHU1</accession>
<feature type="region of interest" description="Disordered" evidence="1">
    <location>
        <begin position="206"/>
        <end position="242"/>
    </location>
</feature>
<feature type="compositionally biased region" description="Polar residues" evidence="1">
    <location>
        <begin position="206"/>
        <end position="219"/>
    </location>
</feature>
<sequence>MFKSIGQALMKDGPKAVVAFGVRKLPEHEAPRLAQQHRRDRFLDSMIAAGKERTSGKTQAEAHASPAPFESFEGCVRQEMAVQIVIVMGRGPLCSILSSASLRGPAAPTVRRSCKSTCVTCTSRSSDTHESSWLESVRHKVLDCKLSALRRAHHILDGVCQRCVDVSEEWDQLLALKGFVVAALNHDVLMAGGVVNVPKASSLTLPSKVSNTTMSTGETSKGKPRRRVREGTTMPGSVSDRGAEAALDTTKVEQAVSQRLRRVMLRNGRLRCGVIDGRMGVSIQCDGNFARDSASEPQPKSDLS</sequence>
<evidence type="ECO:0000313" key="3">
    <source>
        <dbReference type="Proteomes" id="UP000016933"/>
    </source>
</evidence>
<reference evidence="2 3" key="2">
    <citation type="journal article" date="2012" name="PLoS Pathog.">
        <title>Diverse lifestyles and strategies of plant pathogenesis encoded in the genomes of eighteen Dothideomycetes fungi.</title>
        <authorList>
            <person name="Ohm R.A."/>
            <person name="Feau N."/>
            <person name="Henrissat B."/>
            <person name="Schoch C.L."/>
            <person name="Horwitz B.A."/>
            <person name="Barry K.W."/>
            <person name="Condon B.J."/>
            <person name="Copeland A.C."/>
            <person name="Dhillon B."/>
            <person name="Glaser F."/>
            <person name="Hesse C.N."/>
            <person name="Kosti I."/>
            <person name="LaButti K."/>
            <person name="Lindquist E.A."/>
            <person name="Lucas S."/>
            <person name="Salamov A.A."/>
            <person name="Bradshaw R.E."/>
            <person name="Ciuffetti L."/>
            <person name="Hamelin R.C."/>
            <person name="Kema G.H.J."/>
            <person name="Lawrence C."/>
            <person name="Scott J.A."/>
            <person name="Spatafora J.W."/>
            <person name="Turgeon B.G."/>
            <person name="de Wit P.J.G.M."/>
            <person name="Zhong S."/>
            <person name="Goodwin S.B."/>
            <person name="Grigoriev I.V."/>
        </authorList>
    </citation>
    <scope>NUCLEOTIDE SEQUENCE [LARGE SCALE GENOMIC DNA]</scope>
    <source>
        <strain evidence="3">NZE10 / CBS 128990</strain>
    </source>
</reference>
<dbReference type="Proteomes" id="UP000016933">
    <property type="component" value="Unassembled WGS sequence"/>
</dbReference>